<keyword evidence="1" id="KW-0472">Membrane</keyword>
<dbReference type="Pfam" id="PF09900">
    <property type="entry name" value="DUF2127"/>
    <property type="match status" value="1"/>
</dbReference>
<reference evidence="2 3" key="1">
    <citation type="submission" date="2019-06" db="EMBL/GenBank/DDBJ databases">
        <title>Sequencing the genomes of 1000 actinobacteria strains.</title>
        <authorList>
            <person name="Klenk H.-P."/>
        </authorList>
    </citation>
    <scope>NUCLEOTIDE SEQUENCE [LARGE SCALE GENOMIC DNA]</scope>
    <source>
        <strain evidence="2 3">DSM 19560</strain>
    </source>
</reference>
<evidence type="ECO:0000313" key="3">
    <source>
        <dbReference type="Proteomes" id="UP000318297"/>
    </source>
</evidence>
<keyword evidence="1" id="KW-0812">Transmembrane</keyword>
<dbReference type="Proteomes" id="UP000318297">
    <property type="component" value="Unassembled WGS sequence"/>
</dbReference>
<feature type="transmembrane region" description="Helical" evidence="1">
    <location>
        <begin position="154"/>
        <end position="174"/>
    </location>
</feature>
<feature type="transmembrane region" description="Helical" evidence="1">
    <location>
        <begin position="84"/>
        <end position="108"/>
    </location>
</feature>
<name>A0A561DX56_9MICO</name>
<dbReference type="OrthoDB" id="572497at2"/>
<dbReference type="InterPro" id="IPR021125">
    <property type="entry name" value="DUF2127"/>
</dbReference>
<feature type="transmembrane region" description="Helical" evidence="1">
    <location>
        <begin position="210"/>
        <end position="230"/>
    </location>
</feature>
<dbReference type="EMBL" id="VIVQ01000004">
    <property type="protein sequence ID" value="TWE07944.1"/>
    <property type="molecule type" value="Genomic_DNA"/>
</dbReference>
<accession>A0A561DX56</accession>
<evidence type="ECO:0000313" key="2">
    <source>
        <dbReference type="EMBL" id="TWE07944.1"/>
    </source>
</evidence>
<gene>
    <name evidence="2" type="ORF">BKA23_3311</name>
</gene>
<dbReference type="AlphaFoldDB" id="A0A561DX56"/>
<organism evidence="2 3">
    <name type="scientific">Rudaeicoccus suwonensis</name>
    <dbReference type="NCBI Taxonomy" id="657409"/>
    <lineage>
        <taxon>Bacteria</taxon>
        <taxon>Bacillati</taxon>
        <taxon>Actinomycetota</taxon>
        <taxon>Actinomycetes</taxon>
        <taxon>Micrococcales</taxon>
        <taxon>Dermacoccaceae</taxon>
        <taxon>Rudaeicoccus</taxon>
    </lineage>
</organism>
<dbReference type="RefSeq" id="WP_145230440.1">
    <property type="nucleotide sequence ID" value="NZ_VIVQ01000004.1"/>
</dbReference>
<comment type="caution">
    <text evidence="2">The sequence shown here is derived from an EMBL/GenBank/DDBJ whole genome shotgun (WGS) entry which is preliminary data.</text>
</comment>
<proteinExistence type="predicted"/>
<feature type="transmembrane region" description="Helical" evidence="1">
    <location>
        <begin position="186"/>
        <end position="204"/>
    </location>
</feature>
<evidence type="ECO:0000256" key="1">
    <source>
        <dbReference type="SAM" id="Phobius"/>
    </source>
</evidence>
<sequence length="262" mass="29670">MKDKQTRRARSDHRWNLRSCARHGHLTYAVTEPDLRERLRADTTQGEAWRCLRCGSYALGPTHGEGPADQAPTPLRGRALRDAFVMRLLAIERFVRGIFLLIFAYAVYKFDGAKNSIHRVFDEDFPAVQQFANKFNIDITDAAPTRWVNKAFDAHHTTLVLIAGGLLAYGLLEMLEGVGLWVMQRWGEYVAVVGTSIFLPYEIYEMSDKFSAFKLVLFLVNVAAVVWLIWTKRLFGARGGAVAYEKQRESESLIDVERAAAA</sequence>
<keyword evidence="1" id="KW-1133">Transmembrane helix</keyword>
<keyword evidence="3" id="KW-1185">Reference proteome</keyword>
<protein>
    <submittedName>
        <fullName evidence="2">Uncharacterized membrane protein (DUF2068 family)</fullName>
    </submittedName>
</protein>